<dbReference type="AlphaFoldDB" id="A0A0G0HT85"/>
<dbReference type="GO" id="GO:0009143">
    <property type="term" value="P:nucleoside triphosphate catabolic process"/>
    <property type="evidence" value="ECO:0007669"/>
    <property type="project" value="InterPro"/>
</dbReference>
<dbReference type="PATRIC" id="fig|1618546.3.peg.7"/>
<evidence type="ECO:0000313" key="2">
    <source>
        <dbReference type="Proteomes" id="UP000034603"/>
    </source>
</evidence>
<dbReference type="Proteomes" id="UP000034603">
    <property type="component" value="Unassembled WGS sequence"/>
</dbReference>
<dbReference type="PIRSF" id="PIRSF029826">
    <property type="entry name" value="UCP029826_pph"/>
    <property type="match status" value="1"/>
</dbReference>
<protein>
    <submittedName>
        <fullName evidence="1">MazG nucleotide pyrophosphohydrolase</fullName>
    </submittedName>
</protein>
<dbReference type="InterPro" id="IPR025984">
    <property type="entry name" value="DCTPP"/>
</dbReference>
<reference evidence="1 2" key="1">
    <citation type="journal article" date="2015" name="Nature">
        <title>rRNA introns, odd ribosomes, and small enigmatic genomes across a large radiation of phyla.</title>
        <authorList>
            <person name="Brown C.T."/>
            <person name="Hug L.A."/>
            <person name="Thomas B.C."/>
            <person name="Sharon I."/>
            <person name="Castelle C.J."/>
            <person name="Singh A."/>
            <person name="Wilkins M.J."/>
            <person name="Williams K.H."/>
            <person name="Banfield J.F."/>
        </authorList>
    </citation>
    <scope>NUCLEOTIDE SEQUENCE [LARGE SCALE GENOMIC DNA]</scope>
</reference>
<dbReference type="SUPFAM" id="SSF101386">
    <property type="entry name" value="all-alpha NTP pyrophosphatases"/>
    <property type="match status" value="1"/>
</dbReference>
<organism evidence="1 2">
    <name type="scientific">Candidatus Woesebacteria bacterium GW2011_GWA1_37_8</name>
    <dbReference type="NCBI Taxonomy" id="1618546"/>
    <lineage>
        <taxon>Bacteria</taxon>
        <taxon>Candidatus Woeseibacteriota</taxon>
    </lineage>
</organism>
<evidence type="ECO:0000313" key="1">
    <source>
        <dbReference type="EMBL" id="KKQ46363.1"/>
    </source>
</evidence>
<dbReference type="Pfam" id="PF12643">
    <property type="entry name" value="MazG-like"/>
    <property type="match status" value="1"/>
</dbReference>
<dbReference type="CDD" id="cd11537">
    <property type="entry name" value="NTP-PPase_RS21-C6_like"/>
    <property type="match status" value="1"/>
</dbReference>
<keyword evidence="1" id="KW-0378">Hydrolase</keyword>
<gene>
    <name evidence="1" type="ORF">US62_C0001G0006</name>
</gene>
<comment type="caution">
    <text evidence="1">The sequence shown here is derived from an EMBL/GenBank/DDBJ whole genome shotgun (WGS) entry which is preliminary data.</text>
</comment>
<name>A0A0G0HT85_9BACT</name>
<dbReference type="EMBL" id="LBTR01000001">
    <property type="protein sequence ID" value="KKQ46363.1"/>
    <property type="molecule type" value="Genomic_DNA"/>
</dbReference>
<accession>A0A0G0HT85</accession>
<dbReference type="PANTHER" id="PTHR46523:SF1">
    <property type="entry name" value="DCTP PYROPHOSPHATASE 1"/>
    <property type="match status" value="1"/>
</dbReference>
<dbReference type="GO" id="GO:0047429">
    <property type="term" value="F:nucleoside triphosphate diphosphatase activity"/>
    <property type="evidence" value="ECO:0007669"/>
    <property type="project" value="InterPro"/>
</dbReference>
<dbReference type="Gene3D" id="1.10.287.1080">
    <property type="entry name" value="MazG-like"/>
    <property type="match status" value="1"/>
</dbReference>
<proteinExistence type="predicted"/>
<dbReference type="PANTHER" id="PTHR46523">
    <property type="entry name" value="DCTP PYROPHOSPHATASE 1"/>
    <property type="match status" value="1"/>
</dbReference>
<sequence length="132" mass="15669">MKTKNNTLESSIQKINDFNKARGWNPLPSDLAKSIVLEAAELLEHFQWDDTNSKSKNEILKNKNWEEIGEEVADVFWYLVNFCNKSGIDLNNAVLDKLEKNEIKYPAKMFNGKHNEKFYREQKRKYREKKKK</sequence>
<dbReference type="InterPro" id="IPR052555">
    <property type="entry name" value="dCTP_Pyrophosphatase"/>
</dbReference>